<dbReference type="EMBL" id="MQUB01000001">
    <property type="protein sequence ID" value="PQB05003.1"/>
    <property type="molecule type" value="Genomic_DNA"/>
</dbReference>
<dbReference type="InterPro" id="IPR011047">
    <property type="entry name" value="Quinoprotein_ADH-like_sf"/>
</dbReference>
<dbReference type="SUPFAM" id="SSF50998">
    <property type="entry name" value="Quinoprotein alcohol dehydrogenase-like"/>
    <property type="match status" value="1"/>
</dbReference>
<accession>A0A2S7KR11</accession>
<dbReference type="Proteomes" id="UP000239800">
    <property type="component" value="Unassembled WGS sequence"/>
</dbReference>
<evidence type="ECO:0000313" key="3">
    <source>
        <dbReference type="Proteomes" id="UP000239800"/>
    </source>
</evidence>
<dbReference type="AlphaFoldDB" id="A0A2S7KR11"/>
<name>A0A2S7KR11_9FLAO</name>
<feature type="signal peptide" evidence="1">
    <location>
        <begin position="1"/>
        <end position="24"/>
    </location>
</feature>
<dbReference type="PROSITE" id="PS51257">
    <property type="entry name" value="PROKAR_LIPOPROTEIN"/>
    <property type="match status" value="1"/>
</dbReference>
<sequence>MRLTWTRLLLGIGLVTLMACNNRADQNRDLFTYVPANADYVWRFDNLDELLADLTNNDLIEAADQGSIYNSLLDSRELLQLLKVDSRSYLAMTRLNDSLSPMLIITDLRENPELLNSVEGLQEKGIPAEQYISQLVLGQNTYYKSLQDSILILSDSQLWLKEGLNRSIAQDSLLERILQIDAGGEVGMARRADGLFNRDSTQMDFASWVAMETRYLPEGIEAHGVVLARDSTDQFVRLFDGLNPQPINSLYRIPRDVESVTGFTYSDDERLFENLANYRSERFIADSIQAVFESINEITVIDRGDHQAVIMHSLDIDQSWLEIASFMTQNETYREIELYDFSQANWLSDLLQPLVSARSLKLAFQLNEHLIICSNRGLAESIISCSQQNNCLDSSSDFQIAADRISSSASYYLVQTDDPGKAPFANWFGLAPTNLKTYPLNIIQMSYDRDFAHVNLIGQQRQAETVSTSGSVSEITHINLDQDILGDPVFFSNHRTGGKDIVVQDVTNTLHLISSGGKILWSKALSEPILGRVKEVDILRNGKKQLAFTTTRGLHVLDRNGNAVAPFPKQFRDEITQPLALFDYDRNRNYRFVIVQGEEVHMYDRQGKTVKGFGFDRASSPIALPPVHIRMDQRDYLLFAEDSGKLNILSRRGKERIKVEQNFEFGENPLEQEGSTFVVITKDKVKHSITQSGTVRSQPLNVSNSYWFNMEAKVKATMDDNLLRINGRLVELPYGIYTSPGIFSRNRNYFVTVTETQDNKAYLIDQQGSVINGFPVFGQGAIDLGDANRNGKLNALVKGGDREIILYQID</sequence>
<organism evidence="2 3">
    <name type="scientific">Aureitalea marina</name>
    <dbReference type="NCBI Taxonomy" id="930804"/>
    <lineage>
        <taxon>Bacteria</taxon>
        <taxon>Pseudomonadati</taxon>
        <taxon>Bacteroidota</taxon>
        <taxon>Flavobacteriia</taxon>
        <taxon>Flavobacteriales</taxon>
        <taxon>Flavobacteriaceae</taxon>
        <taxon>Aureitalea</taxon>
    </lineage>
</organism>
<comment type="caution">
    <text evidence="2">The sequence shown here is derived from an EMBL/GenBank/DDBJ whole genome shotgun (WGS) entry which is preliminary data.</text>
</comment>
<protein>
    <submittedName>
        <fullName evidence="2">Uncharacterized protein</fullName>
    </submittedName>
</protein>
<gene>
    <name evidence="2" type="ORF">BST85_08945</name>
</gene>
<dbReference type="RefSeq" id="WP_104812934.1">
    <property type="nucleotide sequence ID" value="NZ_MQUB01000001.1"/>
</dbReference>
<keyword evidence="1" id="KW-0732">Signal</keyword>
<reference evidence="2 3" key="1">
    <citation type="submission" date="2016-11" db="EMBL/GenBank/DDBJ databases">
        <title>Trade-off between light-utilization and light-protection in marine flavobacteria.</title>
        <authorList>
            <person name="Kumagai Y."/>
        </authorList>
    </citation>
    <scope>NUCLEOTIDE SEQUENCE [LARGE SCALE GENOMIC DNA]</scope>
    <source>
        <strain evidence="2 3">NBRC 107741</strain>
    </source>
</reference>
<feature type="chain" id="PRO_5015505040" evidence="1">
    <location>
        <begin position="25"/>
        <end position="810"/>
    </location>
</feature>
<proteinExistence type="predicted"/>
<keyword evidence="3" id="KW-1185">Reference proteome</keyword>
<evidence type="ECO:0000313" key="2">
    <source>
        <dbReference type="EMBL" id="PQB05003.1"/>
    </source>
</evidence>
<evidence type="ECO:0000256" key="1">
    <source>
        <dbReference type="SAM" id="SignalP"/>
    </source>
</evidence>